<keyword evidence="1" id="KW-1133">Transmembrane helix</keyword>
<proteinExistence type="predicted"/>
<gene>
    <name evidence="2" type="ORF">FHS57_002398</name>
</gene>
<evidence type="ECO:0000313" key="3">
    <source>
        <dbReference type="Proteomes" id="UP000541352"/>
    </source>
</evidence>
<accession>A0A7W6EQD6</accession>
<feature type="transmembrane region" description="Helical" evidence="1">
    <location>
        <begin position="189"/>
        <end position="208"/>
    </location>
</feature>
<name>A0A7W6EQD6_9BACT</name>
<keyword evidence="1" id="KW-0472">Membrane</keyword>
<feature type="transmembrane region" description="Helical" evidence="1">
    <location>
        <begin position="220"/>
        <end position="238"/>
    </location>
</feature>
<sequence>MDSTLSPAAGESSRYESAVSSRDFFLNIPPYLYAVVFSSLCVITGLIWDICWHMSIGRDGLLSPPHVVIYVGAVVSGLFSGYQVLYTTFKGSATEKAKSVKIWGFFYSSLGALFCIWGAMMMLTSAPFDDWWHNTYGLDVTILSPPHTVLALGIIGVQFGAIVSVMSVKNQMKTAQIDTDFSQRRLKRLNLMFALSGGFLMTMWYTLLSEELGSWEMHNASFYKLSAMAFPIFLLAMGRGNGGRWAMTSVTAVYTALMCLTLWIIPLFPAEPKLGPIWNHFDHYQGFAFPILLLLPALAMDWLMHRFAYLNDWKLAALMSLAFVLVLLLVQWPFGSFLRESPYSRNWIFGTHYYYFGNDPNWEYRYKFAPWTLQTTSQFALGMVYALGFGYVSSRIGLAWGKWMRTIQR</sequence>
<feature type="transmembrane region" description="Helical" evidence="1">
    <location>
        <begin position="148"/>
        <end position="168"/>
    </location>
</feature>
<feature type="transmembrane region" description="Helical" evidence="1">
    <location>
        <begin position="67"/>
        <end position="85"/>
    </location>
</feature>
<comment type="caution">
    <text evidence="2">The sequence shown here is derived from an EMBL/GenBank/DDBJ whole genome shotgun (WGS) entry which is preliminary data.</text>
</comment>
<protein>
    <submittedName>
        <fullName evidence="2">Uncharacterized protein</fullName>
    </submittedName>
</protein>
<dbReference type="Proteomes" id="UP000541352">
    <property type="component" value="Unassembled WGS sequence"/>
</dbReference>
<organism evidence="2 3">
    <name type="scientific">Runella defluvii</name>
    <dbReference type="NCBI Taxonomy" id="370973"/>
    <lineage>
        <taxon>Bacteria</taxon>
        <taxon>Pseudomonadati</taxon>
        <taxon>Bacteroidota</taxon>
        <taxon>Cytophagia</taxon>
        <taxon>Cytophagales</taxon>
        <taxon>Spirosomataceae</taxon>
        <taxon>Runella</taxon>
    </lineage>
</organism>
<keyword evidence="3" id="KW-1185">Reference proteome</keyword>
<feature type="transmembrane region" description="Helical" evidence="1">
    <location>
        <begin position="245"/>
        <end position="265"/>
    </location>
</feature>
<evidence type="ECO:0000256" key="1">
    <source>
        <dbReference type="SAM" id="Phobius"/>
    </source>
</evidence>
<feature type="transmembrane region" description="Helical" evidence="1">
    <location>
        <begin position="105"/>
        <end position="128"/>
    </location>
</feature>
<dbReference type="RefSeq" id="WP_183973796.1">
    <property type="nucleotide sequence ID" value="NZ_JACIBY010000004.1"/>
</dbReference>
<feature type="transmembrane region" description="Helical" evidence="1">
    <location>
        <begin position="379"/>
        <end position="400"/>
    </location>
</feature>
<feature type="transmembrane region" description="Helical" evidence="1">
    <location>
        <begin position="315"/>
        <end position="334"/>
    </location>
</feature>
<dbReference type="EMBL" id="JACIBY010000004">
    <property type="protein sequence ID" value="MBB3838393.1"/>
    <property type="molecule type" value="Genomic_DNA"/>
</dbReference>
<dbReference type="AlphaFoldDB" id="A0A7W6EQD6"/>
<keyword evidence="1" id="KW-0812">Transmembrane</keyword>
<feature type="transmembrane region" description="Helical" evidence="1">
    <location>
        <begin position="285"/>
        <end position="303"/>
    </location>
</feature>
<reference evidence="2 3" key="1">
    <citation type="submission" date="2020-08" db="EMBL/GenBank/DDBJ databases">
        <title>Genomic Encyclopedia of Type Strains, Phase IV (KMG-IV): sequencing the most valuable type-strain genomes for metagenomic binning, comparative biology and taxonomic classification.</title>
        <authorList>
            <person name="Goeker M."/>
        </authorList>
    </citation>
    <scope>NUCLEOTIDE SEQUENCE [LARGE SCALE GENOMIC DNA]</scope>
    <source>
        <strain evidence="2 3">DSM 17976</strain>
    </source>
</reference>
<feature type="transmembrane region" description="Helical" evidence="1">
    <location>
        <begin position="31"/>
        <end position="55"/>
    </location>
</feature>
<evidence type="ECO:0000313" key="2">
    <source>
        <dbReference type="EMBL" id="MBB3838393.1"/>
    </source>
</evidence>